<dbReference type="Proteomes" id="UP000310158">
    <property type="component" value="Unassembled WGS sequence"/>
</dbReference>
<dbReference type="InterPro" id="IPR008506">
    <property type="entry name" value="SND2/TMEM208"/>
</dbReference>
<sequence length="182" mass="20488">MANASAKKTASQNEAAVHNLFYGQLLSHLIPLILRLIFKTYTTKKAIILFAFSLLISQFIYQRLVKMGTPKRDSAGSLISPGEDLNQPGVTEWMFDILYVAWASQVGSALLGEWFWWLFATIPIFVIYKLWSSFISPMVLGRSVSSAAEDPAPQGNLSKRQEKLKKRSERGDPRVKVQGTRH</sequence>
<dbReference type="PANTHER" id="PTHR13505:SF7">
    <property type="entry name" value="TRANSMEMBRANE PROTEIN 208"/>
    <property type="match status" value="1"/>
</dbReference>
<feature type="region of interest" description="Disordered" evidence="7">
    <location>
        <begin position="146"/>
        <end position="182"/>
    </location>
</feature>
<gene>
    <name evidence="9" type="ORF">EW146_g3237</name>
</gene>
<evidence type="ECO:0000256" key="7">
    <source>
        <dbReference type="SAM" id="MobiDB-lite"/>
    </source>
</evidence>
<dbReference type="OrthoDB" id="10012212at2759"/>
<feature type="transmembrane region" description="Helical" evidence="8">
    <location>
        <begin position="45"/>
        <end position="61"/>
    </location>
</feature>
<feature type="transmembrane region" description="Helical" evidence="8">
    <location>
        <begin position="114"/>
        <end position="131"/>
    </location>
</feature>
<accession>A0A4S4LY57</accession>
<dbReference type="Pfam" id="PF05620">
    <property type="entry name" value="TMEM208_SND2"/>
    <property type="match status" value="1"/>
</dbReference>
<keyword evidence="10" id="KW-1185">Reference proteome</keyword>
<dbReference type="GO" id="GO:0005773">
    <property type="term" value="C:vacuole"/>
    <property type="evidence" value="ECO:0007669"/>
    <property type="project" value="GOC"/>
</dbReference>
<evidence type="ECO:0000256" key="8">
    <source>
        <dbReference type="SAM" id="Phobius"/>
    </source>
</evidence>
<name>A0A4S4LY57_9AGAM</name>
<proteinExistence type="inferred from homology"/>
<organism evidence="9 10">
    <name type="scientific">Bondarzewia mesenterica</name>
    <dbReference type="NCBI Taxonomy" id="1095465"/>
    <lineage>
        <taxon>Eukaryota</taxon>
        <taxon>Fungi</taxon>
        <taxon>Dikarya</taxon>
        <taxon>Basidiomycota</taxon>
        <taxon>Agaricomycotina</taxon>
        <taxon>Agaricomycetes</taxon>
        <taxon>Russulales</taxon>
        <taxon>Bondarzewiaceae</taxon>
        <taxon>Bondarzewia</taxon>
    </lineage>
</organism>
<comment type="subcellular location">
    <subcellularLocation>
        <location evidence="1">Endoplasmic reticulum membrane</location>
        <topology evidence="1">Multi-pass membrane protein</topology>
    </subcellularLocation>
</comment>
<reference evidence="9 10" key="1">
    <citation type="submission" date="2019-02" db="EMBL/GenBank/DDBJ databases">
        <title>Genome sequencing of the rare red list fungi Bondarzewia mesenterica.</title>
        <authorList>
            <person name="Buettner E."/>
            <person name="Kellner H."/>
        </authorList>
    </citation>
    <scope>NUCLEOTIDE SEQUENCE [LARGE SCALE GENOMIC DNA]</scope>
    <source>
        <strain evidence="9 10">DSM 108281</strain>
    </source>
</reference>
<evidence type="ECO:0000313" key="9">
    <source>
        <dbReference type="EMBL" id="THH17609.1"/>
    </source>
</evidence>
<dbReference type="GO" id="GO:0006624">
    <property type="term" value="P:vacuolar protein processing"/>
    <property type="evidence" value="ECO:0007669"/>
    <property type="project" value="TreeGrafter"/>
</dbReference>
<dbReference type="PANTHER" id="PTHR13505">
    <property type="entry name" value="TRANSMEMBRANE PROTEIN 208"/>
    <property type="match status" value="1"/>
</dbReference>
<comment type="similarity">
    <text evidence="2">Belongs to the TMEM208 family.</text>
</comment>
<evidence type="ECO:0000256" key="2">
    <source>
        <dbReference type="ARBA" id="ARBA00009950"/>
    </source>
</evidence>
<feature type="transmembrane region" description="Helical" evidence="8">
    <location>
        <begin position="20"/>
        <end position="38"/>
    </location>
</feature>
<keyword evidence="4" id="KW-0256">Endoplasmic reticulum</keyword>
<keyword evidence="3 8" id="KW-0812">Transmembrane</keyword>
<dbReference type="EMBL" id="SGPL01000104">
    <property type="protein sequence ID" value="THH17609.1"/>
    <property type="molecule type" value="Genomic_DNA"/>
</dbReference>
<protein>
    <recommendedName>
        <fullName evidence="11">DUF788-domain-containing protein</fullName>
    </recommendedName>
</protein>
<keyword evidence="5 8" id="KW-1133">Transmembrane helix</keyword>
<dbReference type="GO" id="GO:0005789">
    <property type="term" value="C:endoplasmic reticulum membrane"/>
    <property type="evidence" value="ECO:0007669"/>
    <property type="project" value="UniProtKB-SubCell"/>
</dbReference>
<evidence type="ECO:0000313" key="10">
    <source>
        <dbReference type="Proteomes" id="UP000310158"/>
    </source>
</evidence>
<dbReference type="AlphaFoldDB" id="A0A4S4LY57"/>
<evidence type="ECO:0008006" key="11">
    <source>
        <dbReference type="Google" id="ProtNLM"/>
    </source>
</evidence>
<evidence type="ECO:0000256" key="1">
    <source>
        <dbReference type="ARBA" id="ARBA00004477"/>
    </source>
</evidence>
<comment type="caution">
    <text evidence="9">The sequence shown here is derived from an EMBL/GenBank/DDBJ whole genome shotgun (WGS) entry which is preliminary data.</text>
</comment>
<keyword evidence="6 8" id="KW-0472">Membrane</keyword>
<evidence type="ECO:0000256" key="4">
    <source>
        <dbReference type="ARBA" id="ARBA00022824"/>
    </source>
</evidence>
<evidence type="ECO:0000256" key="6">
    <source>
        <dbReference type="ARBA" id="ARBA00023136"/>
    </source>
</evidence>
<evidence type="ECO:0000256" key="3">
    <source>
        <dbReference type="ARBA" id="ARBA00022692"/>
    </source>
</evidence>
<evidence type="ECO:0000256" key="5">
    <source>
        <dbReference type="ARBA" id="ARBA00022989"/>
    </source>
</evidence>